<reference evidence="8" key="1">
    <citation type="submission" date="2021-07" db="EMBL/GenBank/DDBJ databases">
        <authorList>
            <person name="Branca A.L. A."/>
        </authorList>
    </citation>
    <scope>NUCLEOTIDE SEQUENCE</scope>
</reference>
<name>A0A9W4P4P9_9EURO</name>
<dbReference type="PROSITE" id="PS00856">
    <property type="entry name" value="GUANYLATE_KINASE_1"/>
    <property type="match status" value="1"/>
</dbReference>
<dbReference type="PANTHER" id="PTHR23117:SF13">
    <property type="entry name" value="GUANYLATE KINASE"/>
    <property type="match status" value="1"/>
</dbReference>
<proteinExistence type="inferred from homology"/>
<evidence type="ECO:0000259" key="7">
    <source>
        <dbReference type="PROSITE" id="PS50052"/>
    </source>
</evidence>
<dbReference type="InterPro" id="IPR008144">
    <property type="entry name" value="Guanylate_kin-like_dom"/>
</dbReference>
<dbReference type="OrthoDB" id="6334211at2759"/>
<evidence type="ECO:0000256" key="3">
    <source>
        <dbReference type="ARBA" id="ARBA00022679"/>
    </source>
</evidence>
<keyword evidence="5" id="KW-0418">Kinase</keyword>
<keyword evidence="3" id="KW-0808">Transferase</keyword>
<evidence type="ECO:0000256" key="4">
    <source>
        <dbReference type="ARBA" id="ARBA00022741"/>
    </source>
</evidence>
<sequence>MASPPPDRRPLVISGPSGAGKGTLTQKLIDAHPNTFELTVSHTTRQARPGEKDGISYHFVSIETYNTLKSNGSLIEDAMYTGDFYGTSKAALAEIFEKQLIPILDIEMTGVKQVKANPEFEAHYVSIKPRGLDVLEQQLRGRGTESEHNIQARLDQARRELEFAETAGVFDRVIVNDDPERAYAELESFVFGLE</sequence>
<dbReference type="InterPro" id="IPR017665">
    <property type="entry name" value="Guanylate_kinase"/>
</dbReference>
<feature type="domain" description="Guanylate kinase-like" evidence="7">
    <location>
        <begin position="8"/>
        <end position="191"/>
    </location>
</feature>
<dbReference type="AlphaFoldDB" id="A0A9W4P4P9"/>
<evidence type="ECO:0000256" key="2">
    <source>
        <dbReference type="ARBA" id="ARBA00012961"/>
    </source>
</evidence>
<keyword evidence="6" id="KW-0067">ATP-binding</keyword>
<dbReference type="InterPro" id="IPR008145">
    <property type="entry name" value="GK/Ca_channel_bsu"/>
</dbReference>
<dbReference type="FunFam" id="3.30.63.10:FF:000002">
    <property type="entry name" value="Guanylate kinase 1"/>
    <property type="match status" value="1"/>
</dbReference>
<dbReference type="CDD" id="cd00071">
    <property type="entry name" value="GMPK"/>
    <property type="match status" value="1"/>
</dbReference>
<dbReference type="PROSITE" id="PS50052">
    <property type="entry name" value="GUANYLATE_KINASE_2"/>
    <property type="match status" value="1"/>
</dbReference>
<dbReference type="GO" id="GO:0004385">
    <property type="term" value="F:GMP kinase activity"/>
    <property type="evidence" value="ECO:0007669"/>
    <property type="project" value="UniProtKB-EC"/>
</dbReference>
<dbReference type="InterPro" id="IPR027417">
    <property type="entry name" value="P-loop_NTPase"/>
</dbReference>
<evidence type="ECO:0000313" key="9">
    <source>
        <dbReference type="Proteomes" id="UP001154252"/>
    </source>
</evidence>
<protein>
    <recommendedName>
        <fullName evidence="2">guanylate kinase</fullName>
        <ecNumber evidence="2">2.7.4.8</ecNumber>
    </recommendedName>
</protein>
<dbReference type="Pfam" id="PF00625">
    <property type="entry name" value="Guanylate_kin"/>
    <property type="match status" value="1"/>
</dbReference>
<dbReference type="EMBL" id="CAJVRC010000845">
    <property type="protein sequence ID" value="CAG8892102.1"/>
    <property type="molecule type" value="Genomic_DNA"/>
</dbReference>
<dbReference type="PANTHER" id="PTHR23117">
    <property type="entry name" value="GUANYLATE KINASE-RELATED"/>
    <property type="match status" value="1"/>
</dbReference>
<organism evidence="8 9">
    <name type="scientific">Penicillium egyptiacum</name>
    <dbReference type="NCBI Taxonomy" id="1303716"/>
    <lineage>
        <taxon>Eukaryota</taxon>
        <taxon>Fungi</taxon>
        <taxon>Dikarya</taxon>
        <taxon>Ascomycota</taxon>
        <taxon>Pezizomycotina</taxon>
        <taxon>Eurotiomycetes</taxon>
        <taxon>Eurotiomycetidae</taxon>
        <taxon>Eurotiales</taxon>
        <taxon>Aspergillaceae</taxon>
        <taxon>Penicillium</taxon>
    </lineage>
</organism>
<dbReference type="SUPFAM" id="SSF52540">
    <property type="entry name" value="P-loop containing nucleoside triphosphate hydrolases"/>
    <property type="match status" value="1"/>
</dbReference>
<evidence type="ECO:0000313" key="8">
    <source>
        <dbReference type="EMBL" id="CAG8892102.1"/>
    </source>
</evidence>
<evidence type="ECO:0000256" key="1">
    <source>
        <dbReference type="ARBA" id="ARBA00005790"/>
    </source>
</evidence>
<dbReference type="Proteomes" id="UP001154252">
    <property type="component" value="Unassembled WGS sequence"/>
</dbReference>
<evidence type="ECO:0000256" key="5">
    <source>
        <dbReference type="ARBA" id="ARBA00022777"/>
    </source>
</evidence>
<keyword evidence="4" id="KW-0547">Nucleotide-binding</keyword>
<dbReference type="SMART" id="SM00072">
    <property type="entry name" value="GuKc"/>
    <property type="match status" value="1"/>
</dbReference>
<comment type="caution">
    <text evidence="8">The sequence shown here is derived from an EMBL/GenBank/DDBJ whole genome shotgun (WGS) entry which is preliminary data.</text>
</comment>
<dbReference type="Gene3D" id="3.30.63.10">
    <property type="entry name" value="Guanylate Kinase phosphate binding domain"/>
    <property type="match status" value="1"/>
</dbReference>
<accession>A0A9W4P4P9</accession>
<comment type="similarity">
    <text evidence="1">Belongs to the guanylate kinase family.</text>
</comment>
<keyword evidence="9" id="KW-1185">Reference proteome</keyword>
<dbReference type="InterPro" id="IPR020590">
    <property type="entry name" value="Guanylate_kinase_CS"/>
</dbReference>
<dbReference type="GO" id="GO:0005524">
    <property type="term" value="F:ATP binding"/>
    <property type="evidence" value="ECO:0007669"/>
    <property type="project" value="UniProtKB-KW"/>
</dbReference>
<gene>
    <name evidence="8" type="ORF">PEGY_LOCUS2989</name>
</gene>
<dbReference type="NCBIfam" id="TIGR03263">
    <property type="entry name" value="guanyl_kin"/>
    <property type="match status" value="1"/>
</dbReference>
<dbReference type="Gene3D" id="3.40.50.300">
    <property type="entry name" value="P-loop containing nucleotide triphosphate hydrolases"/>
    <property type="match status" value="1"/>
</dbReference>
<dbReference type="EC" id="2.7.4.8" evidence="2"/>
<dbReference type="GO" id="GO:0005829">
    <property type="term" value="C:cytosol"/>
    <property type="evidence" value="ECO:0007669"/>
    <property type="project" value="TreeGrafter"/>
</dbReference>
<evidence type="ECO:0000256" key="6">
    <source>
        <dbReference type="ARBA" id="ARBA00022840"/>
    </source>
</evidence>